<organism evidence="3 4">
    <name type="scientific">Candidatus Amulumruptor caecigallinarius</name>
    <dbReference type="NCBI Taxonomy" id="2109911"/>
    <lineage>
        <taxon>Bacteria</taxon>
        <taxon>Pseudomonadati</taxon>
        <taxon>Bacteroidota</taxon>
        <taxon>Bacteroidia</taxon>
        <taxon>Bacteroidales</taxon>
        <taxon>Muribaculaceae</taxon>
        <taxon>Candidatus Amulumruptor</taxon>
    </lineage>
</organism>
<protein>
    <submittedName>
        <fullName evidence="3">Thioesterase family protein</fullName>
    </submittedName>
</protein>
<reference evidence="3" key="1">
    <citation type="journal article" date="2021" name="PeerJ">
        <title>Extensive microbial diversity within the chicken gut microbiome revealed by metagenomics and culture.</title>
        <authorList>
            <person name="Gilroy R."/>
            <person name="Ravi A."/>
            <person name="Getino M."/>
            <person name="Pursley I."/>
            <person name="Horton D.L."/>
            <person name="Alikhan N.F."/>
            <person name="Baker D."/>
            <person name="Gharbi K."/>
            <person name="Hall N."/>
            <person name="Watson M."/>
            <person name="Adriaenssens E.M."/>
            <person name="Foster-Nyarko E."/>
            <person name="Jarju S."/>
            <person name="Secka A."/>
            <person name="Antonio M."/>
            <person name="Oren A."/>
            <person name="Chaudhuri R.R."/>
            <person name="La Ragione R."/>
            <person name="Hildebrand F."/>
            <person name="Pallen M.J."/>
        </authorList>
    </citation>
    <scope>NUCLEOTIDE SEQUENCE</scope>
    <source>
        <strain evidence="3">4100</strain>
    </source>
</reference>
<accession>A0A4Q0U9E5</accession>
<dbReference type="PANTHER" id="PTHR31793:SF27">
    <property type="entry name" value="NOVEL THIOESTERASE SUPERFAMILY DOMAIN AND SAPOSIN A-TYPE DOMAIN CONTAINING PROTEIN (0610012H03RIK)"/>
    <property type="match status" value="1"/>
</dbReference>
<sequence>MALPGSNPRVPVLQYPLRHAVQVQIRFSDIDLMGHVNNNAYMSYLDIGKTRYMIDVTPGGADVRNDNVVIVNVNVDFVGPTYLYDHIEVRTAVTAISEHSLVMEQRIVCPETGDVRCIARTVLVGFDKATATTRPISPEWIEAIERYEGRRLRR</sequence>
<dbReference type="SUPFAM" id="SSF54637">
    <property type="entry name" value="Thioesterase/thiol ester dehydrase-isomerase"/>
    <property type="match status" value="1"/>
</dbReference>
<evidence type="ECO:0000313" key="4">
    <source>
        <dbReference type="Proteomes" id="UP000711407"/>
    </source>
</evidence>
<evidence type="ECO:0000256" key="1">
    <source>
        <dbReference type="ARBA" id="ARBA00005953"/>
    </source>
</evidence>
<evidence type="ECO:0000313" key="3">
    <source>
        <dbReference type="EMBL" id="HJE40046.1"/>
    </source>
</evidence>
<dbReference type="InterPro" id="IPR050563">
    <property type="entry name" value="4-hydroxybenzoyl-CoA_TE"/>
</dbReference>
<evidence type="ECO:0000256" key="2">
    <source>
        <dbReference type="ARBA" id="ARBA00022801"/>
    </source>
</evidence>
<dbReference type="EMBL" id="DYXT01000051">
    <property type="protein sequence ID" value="HJE40046.1"/>
    <property type="molecule type" value="Genomic_DNA"/>
</dbReference>
<dbReference type="PANTHER" id="PTHR31793">
    <property type="entry name" value="4-HYDROXYBENZOYL-COA THIOESTERASE FAMILY MEMBER"/>
    <property type="match status" value="1"/>
</dbReference>
<comment type="similarity">
    <text evidence="1">Belongs to the 4-hydroxybenzoyl-CoA thioesterase family.</text>
</comment>
<dbReference type="AlphaFoldDB" id="A0A4Q0U9E5"/>
<gene>
    <name evidence="3" type="ORF">K8V47_09875</name>
</gene>
<dbReference type="Gene3D" id="3.10.129.10">
    <property type="entry name" value="Hotdog Thioesterase"/>
    <property type="match status" value="1"/>
</dbReference>
<proteinExistence type="inferred from homology"/>
<comment type="caution">
    <text evidence="3">The sequence shown here is derived from an EMBL/GenBank/DDBJ whole genome shotgun (WGS) entry which is preliminary data.</text>
</comment>
<keyword evidence="2" id="KW-0378">Hydrolase</keyword>
<dbReference type="InterPro" id="IPR029069">
    <property type="entry name" value="HotDog_dom_sf"/>
</dbReference>
<dbReference type="CDD" id="cd00586">
    <property type="entry name" value="4HBT"/>
    <property type="match status" value="1"/>
</dbReference>
<name>A0A4Q0U9E5_9BACT</name>
<dbReference type="Proteomes" id="UP000711407">
    <property type="component" value="Unassembled WGS sequence"/>
</dbReference>
<dbReference type="Pfam" id="PF13279">
    <property type="entry name" value="4HBT_2"/>
    <property type="match status" value="1"/>
</dbReference>
<reference evidence="3" key="2">
    <citation type="submission" date="2021-09" db="EMBL/GenBank/DDBJ databases">
        <authorList>
            <person name="Gilroy R."/>
        </authorList>
    </citation>
    <scope>NUCLEOTIDE SEQUENCE</scope>
    <source>
        <strain evidence="3">4100</strain>
    </source>
</reference>
<dbReference type="GO" id="GO:0047617">
    <property type="term" value="F:fatty acyl-CoA hydrolase activity"/>
    <property type="evidence" value="ECO:0007669"/>
    <property type="project" value="TreeGrafter"/>
</dbReference>